<dbReference type="Proteomes" id="UP000789405">
    <property type="component" value="Unassembled WGS sequence"/>
</dbReference>
<dbReference type="EMBL" id="CAJVPY010062605">
    <property type="protein sequence ID" value="CAG8822785.1"/>
    <property type="molecule type" value="Genomic_DNA"/>
</dbReference>
<feature type="compositionally biased region" description="Basic and acidic residues" evidence="1">
    <location>
        <begin position="38"/>
        <end position="62"/>
    </location>
</feature>
<reference evidence="2" key="1">
    <citation type="submission" date="2021-06" db="EMBL/GenBank/DDBJ databases">
        <authorList>
            <person name="Kallberg Y."/>
            <person name="Tangrot J."/>
            <person name="Rosling A."/>
        </authorList>
    </citation>
    <scope>NUCLEOTIDE SEQUENCE</scope>
    <source>
        <strain evidence="2">MA453B</strain>
    </source>
</reference>
<evidence type="ECO:0000313" key="3">
    <source>
        <dbReference type="Proteomes" id="UP000789405"/>
    </source>
</evidence>
<evidence type="ECO:0000256" key="1">
    <source>
        <dbReference type="SAM" id="MobiDB-lite"/>
    </source>
</evidence>
<accession>A0A9N9KD18</accession>
<comment type="caution">
    <text evidence="2">The sequence shown here is derived from an EMBL/GenBank/DDBJ whole genome shotgun (WGS) entry which is preliminary data.</text>
</comment>
<organism evidence="2 3">
    <name type="scientific">Dentiscutata erythropus</name>
    <dbReference type="NCBI Taxonomy" id="1348616"/>
    <lineage>
        <taxon>Eukaryota</taxon>
        <taxon>Fungi</taxon>
        <taxon>Fungi incertae sedis</taxon>
        <taxon>Mucoromycota</taxon>
        <taxon>Glomeromycotina</taxon>
        <taxon>Glomeromycetes</taxon>
        <taxon>Diversisporales</taxon>
        <taxon>Gigasporaceae</taxon>
        <taxon>Dentiscutata</taxon>
    </lineage>
</organism>
<name>A0A9N9KD18_9GLOM</name>
<dbReference type="AlphaFoldDB" id="A0A9N9KD18"/>
<sequence length="62" mass="6495">SVDLVATAVAKAIASVFGKGKGREVLLASSLGSSSSSSEDKKEDRGRSVSRKDRGRSVSRRD</sequence>
<gene>
    <name evidence="2" type="ORF">DERYTH_LOCUS27370</name>
</gene>
<proteinExistence type="predicted"/>
<keyword evidence="3" id="KW-1185">Reference proteome</keyword>
<feature type="non-terminal residue" evidence="2">
    <location>
        <position position="62"/>
    </location>
</feature>
<feature type="non-terminal residue" evidence="2">
    <location>
        <position position="1"/>
    </location>
</feature>
<evidence type="ECO:0000313" key="2">
    <source>
        <dbReference type="EMBL" id="CAG8822785.1"/>
    </source>
</evidence>
<protein>
    <submittedName>
        <fullName evidence="2">22363_t:CDS:1</fullName>
    </submittedName>
</protein>
<feature type="region of interest" description="Disordered" evidence="1">
    <location>
        <begin position="29"/>
        <end position="62"/>
    </location>
</feature>